<dbReference type="InterPro" id="IPR043502">
    <property type="entry name" value="DNA/RNA_pol_sf"/>
</dbReference>
<dbReference type="PANTHER" id="PTHR24559:SF436">
    <property type="entry name" value="RNA-DIRECTED DNA POLYMERASE HOMOLOG"/>
    <property type="match status" value="1"/>
</dbReference>
<reference evidence="2" key="1">
    <citation type="submission" date="2025-08" db="UniProtKB">
        <authorList>
            <consortium name="RefSeq"/>
        </authorList>
    </citation>
    <scope>IDENTIFICATION</scope>
    <source>
        <tissue evidence="2">Fruit stalk</tissue>
    </source>
</reference>
<dbReference type="SUPFAM" id="SSF56672">
    <property type="entry name" value="DNA/RNA polymerases"/>
    <property type="match status" value="1"/>
</dbReference>
<dbReference type="Gene3D" id="3.10.10.10">
    <property type="entry name" value="HIV Type 1 Reverse Transcriptase, subunit A, domain 1"/>
    <property type="match status" value="1"/>
</dbReference>
<name>A0A6P5YB39_DURZI</name>
<dbReference type="PANTHER" id="PTHR24559">
    <property type="entry name" value="TRANSPOSON TY3-I GAG-POL POLYPROTEIN"/>
    <property type="match status" value="1"/>
</dbReference>
<dbReference type="KEGG" id="dzi:111290167"/>
<accession>A0A6P5YB39</accession>
<sequence length="161" mass="18829">MSPLELEELKKQLKKLIDASYIKPSKAPHGYYQVRIVKENKPKTTWVIRYGSYEFLFMPFELSNALATFCMLMNKLDIERAYGPLKTHKKLSLEQVHWQDFLVEFDYRLEYKPRHANIMANTLNKKVSIAAINQLESSLMLHIKEGPSHDATTKMLINRAK</sequence>
<dbReference type="OrthoDB" id="1939491at2759"/>
<dbReference type="InterPro" id="IPR053134">
    <property type="entry name" value="RNA-dir_DNA_polymerase"/>
</dbReference>
<dbReference type="InterPro" id="IPR043128">
    <property type="entry name" value="Rev_trsase/Diguanyl_cyclase"/>
</dbReference>
<dbReference type="Gene3D" id="3.30.70.270">
    <property type="match status" value="1"/>
</dbReference>
<dbReference type="GeneID" id="111290167"/>
<proteinExistence type="predicted"/>
<dbReference type="AlphaFoldDB" id="A0A6P5YB39"/>
<protein>
    <submittedName>
        <fullName evidence="2">Uncharacterized protein LOC111290167</fullName>
    </submittedName>
</protein>
<dbReference type="Proteomes" id="UP000515121">
    <property type="component" value="Unplaced"/>
</dbReference>
<organism evidence="1 2">
    <name type="scientific">Durio zibethinus</name>
    <name type="common">Durian</name>
    <dbReference type="NCBI Taxonomy" id="66656"/>
    <lineage>
        <taxon>Eukaryota</taxon>
        <taxon>Viridiplantae</taxon>
        <taxon>Streptophyta</taxon>
        <taxon>Embryophyta</taxon>
        <taxon>Tracheophyta</taxon>
        <taxon>Spermatophyta</taxon>
        <taxon>Magnoliopsida</taxon>
        <taxon>eudicotyledons</taxon>
        <taxon>Gunneridae</taxon>
        <taxon>Pentapetalae</taxon>
        <taxon>rosids</taxon>
        <taxon>malvids</taxon>
        <taxon>Malvales</taxon>
        <taxon>Malvaceae</taxon>
        <taxon>Helicteroideae</taxon>
        <taxon>Durio</taxon>
    </lineage>
</organism>
<evidence type="ECO:0000313" key="1">
    <source>
        <dbReference type="Proteomes" id="UP000515121"/>
    </source>
</evidence>
<gene>
    <name evidence="2" type="primary">LOC111290167</name>
</gene>
<evidence type="ECO:0000313" key="2">
    <source>
        <dbReference type="RefSeq" id="XP_022737261.1"/>
    </source>
</evidence>
<keyword evidence="1" id="KW-1185">Reference proteome</keyword>
<dbReference type="RefSeq" id="XP_022737261.1">
    <property type="nucleotide sequence ID" value="XM_022881526.1"/>
</dbReference>